<dbReference type="STRING" id="298654.FraEuI1c_5848"/>
<dbReference type="InterPro" id="IPR050349">
    <property type="entry name" value="WD_LIS1/nudF_dynein_reg"/>
</dbReference>
<evidence type="ECO:0000256" key="1">
    <source>
        <dbReference type="ARBA" id="ARBA00022574"/>
    </source>
</evidence>
<feature type="repeat" description="WD" evidence="3">
    <location>
        <begin position="1044"/>
        <end position="1068"/>
    </location>
</feature>
<dbReference type="InterPro" id="IPR020472">
    <property type="entry name" value="WD40_PAC1"/>
</dbReference>
<feature type="repeat" description="WD" evidence="3">
    <location>
        <begin position="945"/>
        <end position="983"/>
    </location>
</feature>
<reference evidence="6 7" key="1">
    <citation type="submission" date="2010-10" db="EMBL/GenBank/DDBJ databases">
        <title>Complete sequence of Frankia sp. EuI1c.</title>
        <authorList>
            <consortium name="US DOE Joint Genome Institute"/>
            <person name="Lucas S."/>
            <person name="Copeland A."/>
            <person name="Lapidus A."/>
            <person name="Cheng J.-F."/>
            <person name="Bruce D."/>
            <person name="Goodwin L."/>
            <person name="Pitluck S."/>
            <person name="Chertkov O."/>
            <person name="Detter J.C."/>
            <person name="Han C."/>
            <person name="Tapia R."/>
            <person name="Land M."/>
            <person name="Hauser L."/>
            <person name="Jeffries C."/>
            <person name="Kyrpides N."/>
            <person name="Ivanova N."/>
            <person name="Mikhailova N."/>
            <person name="Beauchemin N."/>
            <person name="Sen A."/>
            <person name="Sur S.A."/>
            <person name="Gtari M."/>
            <person name="Wall L."/>
            <person name="Tisa L."/>
            <person name="Woyke T."/>
        </authorList>
    </citation>
    <scope>NUCLEOTIDE SEQUENCE [LARGE SCALE GENOMIC DNA]</scope>
    <source>
        <strain evidence="7">DSM 45817 / CECT 9037 / EuI1c</strain>
    </source>
</reference>
<dbReference type="Pfam" id="PF00400">
    <property type="entry name" value="WD40"/>
    <property type="match status" value="14"/>
</dbReference>
<feature type="repeat" description="WD" evidence="3">
    <location>
        <begin position="1351"/>
        <end position="1392"/>
    </location>
</feature>
<evidence type="ECO:0000313" key="6">
    <source>
        <dbReference type="EMBL" id="ADP83832.1"/>
    </source>
</evidence>
<dbReference type="InterPro" id="IPR035897">
    <property type="entry name" value="Toll_tir_struct_dom_sf"/>
</dbReference>
<dbReference type="Proteomes" id="UP000002484">
    <property type="component" value="Chromosome"/>
</dbReference>
<feature type="repeat" description="WD" evidence="3">
    <location>
        <begin position="1173"/>
        <end position="1210"/>
    </location>
</feature>
<dbReference type="SMART" id="SM00320">
    <property type="entry name" value="WD40"/>
    <property type="match status" value="14"/>
</dbReference>
<evidence type="ECO:0000313" key="7">
    <source>
        <dbReference type="Proteomes" id="UP000002484"/>
    </source>
</evidence>
<dbReference type="eggNOG" id="COG1123">
    <property type="taxonomic scope" value="Bacteria"/>
</dbReference>
<evidence type="ECO:0000256" key="2">
    <source>
        <dbReference type="ARBA" id="ARBA00022737"/>
    </source>
</evidence>
<dbReference type="SUPFAM" id="SSF52540">
    <property type="entry name" value="P-loop containing nucleoside triphosphate hydrolases"/>
    <property type="match status" value="1"/>
</dbReference>
<dbReference type="InterPro" id="IPR036322">
    <property type="entry name" value="WD40_repeat_dom_sf"/>
</dbReference>
<accession>E3IX60</accession>
<gene>
    <name evidence="6" type="ordered locus">FraEuI1c_5848</name>
</gene>
<dbReference type="SUPFAM" id="SSF50978">
    <property type="entry name" value="WD40 repeat-like"/>
    <property type="match status" value="1"/>
</dbReference>
<feature type="repeat" description="WD" evidence="3">
    <location>
        <begin position="854"/>
        <end position="894"/>
    </location>
</feature>
<evidence type="ECO:0000256" key="3">
    <source>
        <dbReference type="PROSITE-ProRule" id="PRU00221"/>
    </source>
</evidence>
<dbReference type="InterPro" id="IPR011047">
    <property type="entry name" value="Quinoprotein_ADH-like_sf"/>
</dbReference>
<dbReference type="eggNOG" id="COG2319">
    <property type="taxonomic scope" value="Bacteria"/>
</dbReference>
<dbReference type="PROSITE" id="PS00678">
    <property type="entry name" value="WD_REPEATS_1"/>
    <property type="match status" value="7"/>
</dbReference>
<dbReference type="PANTHER" id="PTHR44129">
    <property type="entry name" value="WD REPEAT-CONTAINING PROTEIN POP1"/>
    <property type="match status" value="1"/>
</dbReference>
<dbReference type="PROSITE" id="PS50294">
    <property type="entry name" value="WD_REPEATS_REGION"/>
    <property type="match status" value="9"/>
</dbReference>
<dbReference type="Pfam" id="PF20703">
    <property type="entry name" value="nSTAND1"/>
    <property type="match status" value="1"/>
</dbReference>
<evidence type="ECO:0000259" key="5">
    <source>
        <dbReference type="PROSITE" id="PS50104"/>
    </source>
</evidence>
<feature type="repeat" description="WD" evidence="3">
    <location>
        <begin position="1260"/>
        <end position="1295"/>
    </location>
</feature>
<feature type="repeat" description="WD" evidence="3">
    <location>
        <begin position="1215"/>
        <end position="1256"/>
    </location>
</feature>
<proteinExistence type="predicted"/>
<dbReference type="InterPro" id="IPR015943">
    <property type="entry name" value="WD40/YVTN_repeat-like_dom_sf"/>
</dbReference>
<dbReference type="InParanoid" id="E3IX60"/>
<dbReference type="PRINTS" id="PR00320">
    <property type="entry name" value="GPROTEINBRPT"/>
</dbReference>
<sequence>MWHPVTVRTGAEARAGGQPGDDGADFFVSYAHGDEAWAEWISWQLEEAGYRVVVQAWDFLAGTHFVHEMHRAAMSAARTLAVVSAAYLTSAFSEAQWQAAWMFDPSGRERRLVPVRVEDCPLPGLLGQLVSVDVFGRSRQTAREQLLAAVASERAKPDQPPRFPGQQAAAGAPGSPRFPGPAEAGDGFWRGRSPFPGLEAFDASRAAVFKARDEDTRLLAARLRAPAGDAAGLLTVVGPSGCGKSSLVAAGLAPALGKDSDWLVLRPITPSGDPLVALAGALASAGRHLGLGWDAPRLADRLARPETAAQLVDELLAAAEPTARRLLLIIDQAEELLARGSPASQVRFLVLLAALTRGPVRAVATLRSEYLDQLIELAARAGLPVRAEALNPLPRELLHLVIVEPVRLAGLTIEDELVARMVADTGDGQALPLLAYTLQRLHAAAGEAGTAVLSAALYAHTGGVRGALIDHADAALAEAVTTFGCTDGQVLAGLLRLVTVDGEGRPVSRRVPLDQLPDGVRGVLTPFVAHRLLSVGRDPAGGPVTVELTHERLLTAWPPLATATRDRSAALVETRRVEQAAAEWDHHDQDDGYLWPGTRVDTALSLLDVADDTPKTGGTRGAGIAAGDDRTNGLLTALDARSRRFLTVSADRAHQRARRERRQRRTIRGTAALLALIVLVVPTVLFLNQRGAADRARRQTAVLDLLSRADAARGADPAQAARFALAARSVAPDGAGRTRAEATLLSLLTAPHPVGGLLTGYTDPDTVITSGSSVASVAYSPDGLTLASGSDAGLRLWNVTNPRAPAPLGKPLSGDAVTAVAFSRVGHILAGGSENGIQLWDLTNSSAPAPLGRRLSSSGAVTSVAFSPDGHVLASGSDGGLRLWNLTNPSAPAPLGRPLSSDAVTAVAFSTDGHTVASGSDDGTIRLWSLTNPGAPKPLDEPLINSSAVTAVAFSLDGHTLASGSVDHTIQLWNLTNHSAPISLGGPPIPVGNPVWSVAFASDGHTLASGSRDGVQLWNLTNPTAPAPLGSPLINVDATTAAASVAFSPDGHTLASGSDVDTIQLWDLAKASAPAPLGKPLTSGTGVASVAFAPDSHALASGSDDNKIQLWNLADSSATAPVGETLTDVYNAVVSVAFSRDGHTLASGSEGGLRLWDLTNPTAPAPLGDPLTSDDVTSVAFSRDGHTLAGGFNDGTVRLWNLTNPSAPTPLGKPLPGSDDTVTSVAFSADGHTLVSGSDAGTIRRWNLTNPNAPTPLGKPLTSTDPVTSVAFSPDGHTLASGTETGTIRLWNLTNPTAPAPLGNPLTGTDWVTSVAFSPDGDTLASGSRDHTIQLWNLTNPTAPAPLGNPLTGHTREVMAVAFSADGHTLASGSKDHTIRLWDLRPLANLRSSVAAETCAWAGELPKAEWNSLMPGISFRAACNS</sequence>
<dbReference type="SMART" id="SM00255">
    <property type="entry name" value="TIR"/>
    <property type="match status" value="1"/>
</dbReference>
<dbReference type="OrthoDB" id="3213539at2"/>
<dbReference type="CDD" id="cd00200">
    <property type="entry name" value="WD40"/>
    <property type="match status" value="2"/>
</dbReference>
<dbReference type="Gene3D" id="3.40.50.300">
    <property type="entry name" value="P-loop containing nucleotide triphosphate hydrolases"/>
    <property type="match status" value="1"/>
</dbReference>
<dbReference type="InterPro" id="IPR027417">
    <property type="entry name" value="P-loop_NTPase"/>
</dbReference>
<dbReference type="SUPFAM" id="SSF50998">
    <property type="entry name" value="Quinoprotein alcohol dehydrogenase-like"/>
    <property type="match status" value="1"/>
</dbReference>
<keyword evidence="2" id="KW-0677">Repeat</keyword>
<feature type="repeat" description="WD" evidence="3">
    <location>
        <begin position="901"/>
        <end position="932"/>
    </location>
</feature>
<dbReference type="InterPro" id="IPR049052">
    <property type="entry name" value="nSTAND1"/>
</dbReference>
<dbReference type="HOGENOM" id="CLU_002352_0_2_11"/>
<protein>
    <submittedName>
        <fullName evidence="6">WD-40 repeat-containing protein</fullName>
    </submittedName>
</protein>
<dbReference type="Pfam" id="PF13676">
    <property type="entry name" value="TIR_2"/>
    <property type="match status" value="1"/>
</dbReference>
<dbReference type="Gene3D" id="3.40.50.10140">
    <property type="entry name" value="Toll/interleukin-1 receptor homology (TIR) domain"/>
    <property type="match status" value="1"/>
</dbReference>
<evidence type="ECO:0000256" key="4">
    <source>
        <dbReference type="SAM" id="MobiDB-lite"/>
    </source>
</evidence>
<feature type="repeat" description="WD" evidence="3">
    <location>
        <begin position="1087"/>
        <end position="1121"/>
    </location>
</feature>
<dbReference type="PROSITE" id="PS50104">
    <property type="entry name" value="TIR"/>
    <property type="match status" value="1"/>
</dbReference>
<name>E3IX60_PSEI1</name>
<dbReference type="InterPro" id="IPR001680">
    <property type="entry name" value="WD40_rpt"/>
</dbReference>
<feature type="repeat" description="WD" evidence="3">
    <location>
        <begin position="1312"/>
        <end position="1340"/>
    </location>
</feature>
<dbReference type="InterPro" id="IPR000157">
    <property type="entry name" value="TIR_dom"/>
</dbReference>
<dbReference type="EMBL" id="CP002299">
    <property type="protein sequence ID" value="ADP83832.1"/>
    <property type="molecule type" value="Genomic_DNA"/>
</dbReference>
<dbReference type="Gene3D" id="2.130.10.10">
    <property type="entry name" value="YVTN repeat-like/Quinoprotein amine dehydrogenase"/>
    <property type="match status" value="5"/>
</dbReference>
<feature type="domain" description="TIR" evidence="5">
    <location>
        <begin position="22"/>
        <end position="154"/>
    </location>
</feature>
<feature type="compositionally biased region" description="Low complexity" evidence="4">
    <location>
        <begin position="164"/>
        <end position="174"/>
    </location>
</feature>
<keyword evidence="1 3" id="KW-0853">WD repeat</keyword>
<dbReference type="KEGG" id="fri:FraEuI1c_5848"/>
<dbReference type="PROSITE" id="PS50082">
    <property type="entry name" value="WD_REPEATS_2"/>
    <property type="match status" value="10"/>
</dbReference>
<keyword evidence="7" id="KW-1185">Reference proteome</keyword>
<organism evidence="6 7">
    <name type="scientific">Pseudofrankia inefficax (strain DSM 45817 / CECT 9037 / DDB 130130 / EuI1c)</name>
    <name type="common">Frankia inefficax</name>
    <dbReference type="NCBI Taxonomy" id="298654"/>
    <lineage>
        <taxon>Bacteria</taxon>
        <taxon>Bacillati</taxon>
        <taxon>Actinomycetota</taxon>
        <taxon>Actinomycetes</taxon>
        <taxon>Frankiales</taxon>
        <taxon>Frankiaceae</taxon>
        <taxon>Pseudofrankia</taxon>
    </lineage>
</organism>
<dbReference type="GO" id="GO:0007165">
    <property type="term" value="P:signal transduction"/>
    <property type="evidence" value="ECO:0007669"/>
    <property type="project" value="InterPro"/>
</dbReference>
<feature type="region of interest" description="Disordered" evidence="4">
    <location>
        <begin position="151"/>
        <end position="186"/>
    </location>
</feature>
<dbReference type="SUPFAM" id="SSF52200">
    <property type="entry name" value="Toll/Interleukin receptor TIR domain"/>
    <property type="match status" value="1"/>
</dbReference>
<dbReference type="InterPro" id="IPR019775">
    <property type="entry name" value="WD40_repeat_CS"/>
</dbReference>